<dbReference type="AlphaFoldDB" id="A0AAT9FK02"/>
<reference evidence="1" key="1">
    <citation type="submission" date="2024-07" db="EMBL/GenBank/DDBJ databases">
        <title>Complete genome sequence of Verrucomicrobiaceae bacterium NT6N.</title>
        <authorList>
            <person name="Huang C."/>
            <person name="Takami H."/>
            <person name="Hamasaki K."/>
        </authorList>
    </citation>
    <scope>NUCLEOTIDE SEQUENCE</scope>
    <source>
        <strain evidence="1">NT6N</strain>
    </source>
</reference>
<dbReference type="EMBL" id="AP026866">
    <property type="protein sequence ID" value="BDS06299.1"/>
    <property type="molecule type" value="Genomic_DNA"/>
</dbReference>
<organism evidence="1">
    <name type="scientific">Oceaniferula spumae</name>
    <dbReference type="NCBI Taxonomy" id="2979115"/>
    <lineage>
        <taxon>Bacteria</taxon>
        <taxon>Pseudomonadati</taxon>
        <taxon>Verrucomicrobiota</taxon>
        <taxon>Verrucomicrobiia</taxon>
        <taxon>Verrucomicrobiales</taxon>
        <taxon>Verrucomicrobiaceae</taxon>
        <taxon>Oceaniferula</taxon>
    </lineage>
</organism>
<proteinExistence type="predicted"/>
<evidence type="ECO:0000313" key="1">
    <source>
        <dbReference type="EMBL" id="BDS06299.1"/>
    </source>
</evidence>
<protein>
    <submittedName>
        <fullName evidence="1">Uncharacterized protein</fullName>
    </submittedName>
</protein>
<name>A0AAT9FK02_9BACT</name>
<dbReference type="KEGG" id="osu:NT6N_13390"/>
<gene>
    <name evidence="1" type="ORF">NT6N_13390</name>
</gene>
<sequence>MRFSPTRFLLTSLLFLSPCTQGAESLEKKVLFSGEFPQMIAFRGEMIGPIHRSYETWSKDIEGHSAVIRKFWNEEIDIKPQSVDWAQRYMKEHPDVSFIWHLNAEARVAHDKPQVLKRYFPGHWALHRGVFIKKPVPAETTEFTVSDIKVFSERGFYDRKTDTSTPQDLVIVARKRDGSLDWTKCEYASIVSVDKKGGQITVKRGNYASKALDYGDAGIYIAPIVGSVWGNNRLWFYNHSTTCPKDDNGKVASDHFVEEILAKVDPEKGDLKGFSGIAFDVMYWVARMKNMDVNNDGIADGEGIVDGKHVWRDGMIDWLTSLREKVGPEFVLVSDSSGIKHQRAVGVLNGMESEGFPFHHDAFRSFSTPLNHFSYWKKFGEKKYPFNFSAVKYKEKADLPKATQYSRFAIGASVCADIFATRYMVEDKKRFTPIDELTAGVRNEPKWLGKALGPMIRVEDSAPDLFDGAAFTKEFLSKVEVKDGSYTVDDKGVLRLNGNGKKSTDPIVLTIKDIPRPSGDIVVSCDVKSESSLVPEVKNFDVPRYLTAKVDGLPDYPNPIRNNSFFNNLGGTFGPLGFINQRFYFRDLGAGKGDTITLHLTFENQGGVEFKSLQLLAASQAMAREFENGVILVNPSFDTYTFDLTKLFPNYTGGYRFIKGAQSPNNGEPITDATNVRVQSMDSLFLEKM</sequence>
<accession>A0AAT9FK02</accession>